<keyword evidence="1" id="KW-0812">Transmembrane</keyword>
<gene>
    <name evidence="2" type="ORF">PCS_03059</name>
</gene>
<feature type="transmembrane region" description="Helical" evidence="1">
    <location>
        <begin position="39"/>
        <end position="58"/>
    </location>
</feature>
<dbReference type="AlphaFoldDB" id="M5PQD2"/>
<dbReference type="OrthoDB" id="5448792at2"/>
<name>M5PQD2_DESAF</name>
<feature type="transmembrane region" description="Helical" evidence="1">
    <location>
        <begin position="184"/>
        <end position="207"/>
    </location>
</feature>
<feature type="transmembrane region" description="Helical" evidence="1">
    <location>
        <begin position="7"/>
        <end position="27"/>
    </location>
</feature>
<feature type="transmembrane region" description="Helical" evidence="1">
    <location>
        <begin position="219"/>
        <end position="238"/>
    </location>
</feature>
<evidence type="ECO:0000256" key="1">
    <source>
        <dbReference type="SAM" id="Phobius"/>
    </source>
</evidence>
<organism evidence="2 3">
    <name type="scientific">Desulfocurvibacter africanus PCS</name>
    <dbReference type="NCBI Taxonomy" id="1262666"/>
    <lineage>
        <taxon>Bacteria</taxon>
        <taxon>Pseudomonadati</taxon>
        <taxon>Thermodesulfobacteriota</taxon>
        <taxon>Desulfovibrionia</taxon>
        <taxon>Desulfovibrionales</taxon>
        <taxon>Desulfovibrionaceae</taxon>
        <taxon>Desulfocurvibacter</taxon>
    </lineage>
</organism>
<dbReference type="RefSeq" id="WP_005988693.1">
    <property type="nucleotide sequence ID" value="NZ_AOSV01000031.1"/>
</dbReference>
<protein>
    <submittedName>
        <fullName evidence="2">O-antigen ligase like membrane protein</fullName>
    </submittedName>
</protein>
<dbReference type="Proteomes" id="UP000011922">
    <property type="component" value="Unassembled WGS sequence"/>
</dbReference>
<feature type="transmembrane region" description="Helical" evidence="1">
    <location>
        <begin position="95"/>
        <end position="119"/>
    </location>
</feature>
<dbReference type="EMBL" id="AOSV01000031">
    <property type="protein sequence ID" value="EMG36215.1"/>
    <property type="molecule type" value="Genomic_DNA"/>
</dbReference>
<sequence>MPETGRSCLAVVPLVMAYVTYPLSMTVARQAEWALPRNWIDGFWLLWGLGCMFVVLARSHGGPRFSHARTLLMLLLALALLLRFGPIWFQEGPELAAWLMELKPFFYLALAGLTIAAVGTPASRHFLHAAAALAGLVLLDLALSSLAAETVVRPQGSGEINYDAALMLVGLCMGLGQRAPALKALVLAGILASMSRTTLLATGLVVLTCWPGLSFPRRFVLSVALLAGIILAFSLRGLSGDGLSELDRYWMWSAGVDLLRDQPLQALVGFAPGRALPVDVPAALWELWRDQARQTGAPGVHAYNFHSFWLRLAVSWGLTTMLAVLTLCLTLLRRSTHARGLGLLLLVQGLTMGLFYLSNVAPVLLLALAESCRSGPVLAWNDGTGRHGPAVKSQSCHVCRGCRRAGPGEDGKGMQGVIA</sequence>
<proteinExistence type="predicted"/>
<feature type="transmembrane region" description="Helical" evidence="1">
    <location>
        <begin position="308"/>
        <end position="332"/>
    </location>
</feature>
<accession>M5PQD2</accession>
<keyword evidence="1" id="KW-0472">Membrane</keyword>
<keyword evidence="2" id="KW-0436">Ligase</keyword>
<reference evidence="2 3" key="1">
    <citation type="journal article" date="2013" name="Genome Announc.">
        <title>Draft Genome Sequence for Desulfovibrio africanus Strain PCS.</title>
        <authorList>
            <person name="Brown S.D."/>
            <person name="Utturkar S.M."/>
            <person name="Arkin A.P."/>
            <person name="Deutschbauer A.M."/>
            <person name="Elias D.A."/>
            <person name="Hazen T.C."/>
            <person name="Chakraborty R."/>
        </authorList>
    </citation>
    <scope>NUCLEOTIDE SEQUENCE [LARGE SCALE GENOMIC DNA]</scope>
    <source>
        <strain evidence="2 3">PCS</strain>
    </source>
</reference>
<feature type="transmembrane region" description="Helical" evidence="1">
    <location>
        <begin position="126"/>
        <end position="148"/>
    </location>
</feature>
<dbReference type="PATRIC" id="fig|1262666.3.peg.3099"/>
<feature type="transmembrane region" description="Helical" evidence="1">
    <location>
        <begin position="344"/>
        <end position="368"/>
    </location>
</feature>
<dbReference type="GO" id="GO:0016874">
    <property type="term" value="F:ligase activity"/>
    <property type="evidence" value="ECO:0007669"/>
    <property type="project" value="UniProtKB-KW"/>
</dbReference>
<evidence type="ECO:0000313" key="3">
    <source>
        <dbReference type="Proteomes" id="UP000011922"/>
    </source>
</evidence>
<feature type="transmembrane region" description="Helical" evidence="1">
    <location>
        <begin position="70"/>
        <end position="89"/>
    </location>
</feature>
<keyword evidence="1" id="KW-1133">Transmembrane helix</keyword>
<evidence type="ECO:0000313" key="2">
    <source>
        <dbReference type="EMBL" id="EMG36215.1"/>
    </source>
</evidence>
<comment type="caution">
    <text evidence="2">The sequence shown here is derived from an EMBL/GenBank/DDBJ whole genome shotgun (WGS) entry which is preliminary data.</text>
</comment>